<evidence type="ECO:0000313" key="1">
    <source>
        <dbReference type="EMBL" id="GLR48852.1"/>
    </source>
</evidence>
<dbReference type="RefSeq" id="WP_245081866.1">
    <property type="nucleotide sequence ID" value="NZ_BSOP01000001.1"/>
</dbReference>
<gene>
    <name evidence="1" type="ORF">GCM10007923_00560</name>
</gene>
<comment type="caution">
    <text evidence="1">The sequence shown here is derived from an EMBL/GenBank/DDBJ whole genome shotgun (WGS) entry which is preliminary data.</text>
</comment>
<keyword evidence="2" id="KW-1185">Reference proteome</keyword>
<accession>A0ABQ5ZAZ8</accession>
<proteinExistence type="predicted"/>
<dbReference type="Proteomes" id="UP001156702">
    <property type="component" value="Unassembled WGS sequence"/>
</dbReference>
<protein>
    <submittedName>
        <fullName evidence="1">Uncharacterized protein</fullName>
    </submittedName>
</protein>
<reference evidence="2" key="1">
    <citation type="journal article" date="2019" name="Int. J. Syst. Evol. Microbiol.">
        <title>The Global Catalogue of Microorganisms (GCM) 10K type strain sequencing project: providing services to taxonomists for standard genome sequencing and annotation.</title>
        <authorList>
            <consortium name="The Broad Institute Genomics Platform"/>
            <consortium name="The Broad Institute Genome Sequencing Center for Infectious Disease"/>
            <person name="Wu L."/>
            <person name="Ma J."/>
        </authorList>
    </citation>
    <scope>NUCLEOTIDE SEQUENCE [LARGE SCALE GENOMIC DNA]</scope>
    <source>
        <strain evidence="2">NBRC 102122</strain>
    </source>
</reference>
<sequence>MNTQQAAEPAKNWRFLWEMKIAAQSVSEVYVSLELLGGHYVKVSPRDFLDAINDMQSVSDTHPHPRRFQFTMEQDVLWVHSSMPLKAAAGKDVRPAEGRVPLRG</sequence>
<name>A0ABQ5ZAZ8_9HYPH</name>
<organism evidence="1 2">
    <name type="scientific">Shinella yambaruensis</name>
    <dbReference type="NCBI Taxonomy" id="415996"/>
    <lineage>
        <taxon>Bacteria</taxon>
        <taxon>Pseudomonadati</taxon>
        <taxon>Pseudomonadota</taxon>
        <taxon>Alphaproteobacteria</taxon>
        <taxon>Hyphomicrobiales</taxon>
        <taxon>Rhizobiaceae</taxon>
        <taxon>Shinella</taxon>
    </lineage>
</organism>
<evidence type="ECO:0000313" key="2">
    <source>
        <dbReference type="Proteomes" id="UP001156702"/>
    </source>
</evidence>
<dbReference type="EMBL" id="BSOP01000001">
    <property type="protein sequence ID" value="GLR48852.1"/>
    <property type="molecule type" value="Genomic_DNA"/>
</dbReference>